<dbReference type="Proteomes" id="UP000681720">
    <property type="component" value="Unassembled WGS sequence"/>
</dbReference>
<name>A0A8S2YD10_9BILA</name>
<organism evidence="1 3">
    <name type="scientific">Rotaria magnacalcarata</name>
    <dbReference type="NCBI Taxonomy" id="392030"/>
    <lineage>
        <taxon>Eukaryota</taxon>
        <taxon>Metazoa</taxon>
        <taxon>Spiralia</taxon>
        <taxon>Gnathifera</taxon>
        <taxon>Rotifera</taxon>
        <taxon>Eurotatoria</taxon>
        <taxon>Bdelloidea</taxon>
        <taxon>Philodinida</taxon>
        <taxon>Philodinidae</taxon>
        <taxon>Rotaria</taxon>
    </lineage>
</organism>
<proteinExistence type="predicted"/>
<evidence type="ECO:0000313" key="1">
    <source>
        <dbReference type="EMBL" id="CAF4546670.1"/>
    </source>
</evidence>
<feature type="non-terminal residue" evidence="1">
    <location>
        <position position="1"/>
    </location>
</feature>
<gene>
    <name evidence="1" type="ORF">GIL414_LOCUS36664</name>
    <name evidence="2" type="ORF">GIL414_LOCUS55972</name>
</gene>
<evidence type="ECO:0000313" key="2">
    <source>
        <dbReference type="EMBL" id="CAF4980038.1"/>
    </source>
</evidence>
<dbReference type="AlphaFoldDB" id="A0A8S2YD10"/>
<protein>
    <submittedName>
        <fullName evidence="1">Uncharacterized protein</fullName>
    </submittedName>
</protein>
<comment type="caution">
    <text evidence="1">The sequence shown here is derived from an EMBL/GenBank/DDBJ whole genome shotgun (WGS) entry which is preliminary data.</text>
</comment>
<evidence type="ECO:0000313" key="3">
    <source>
        <dbReference type="Proteomes" id="UP000681720"/>
    </source>
</evidence>
<accession>A0A8S2YD10</accession>
<sequence>QSQYPYSNSVYGSGSQYGTNYYGTGMGQYGSTYGQYGSGYPSSSSK</sequence>
<reference evidence="1" key="1">
    <citation type="submission" date="2021-02" db="EMBL/GenBank/DDBJ databases">
        <authorList>
            <person name="Nowell W R."/>
        </authorList>
    </citation>
    <scope>NUCLEOTIDE SEQUENCE</scope>
</reference>
<dbReference type="EMBL" id="CAJOBJ010199876">
    <property type="protein sequence ID" value="CAF4980038.1"/>
    <property type="molecule type" value="Genomic_DNA"/>
</dbReference>
<dbReference type="EMBL" id="CAJOBJ010091841">
    <property type="protein sequence ID" value="CAF4546670.1"/>
    <property type="molecule type" value="Genomic_DNA"/>
</dbReference>